<proteinExistence type="predicted"/>
<comment type="caution">
    <text evidence="2">The sequence shown here is derived from an EMBL/GenBank/DDBJ whole genome shotgun (WGS) entry which is preliminary data.</text>
</comment>
<evidence type="ECO:0000256" key="1">
    <source>
        <dbReference type="SAM" id="MobiDB-lite"/>
    </source>
</evidence>
<reference evidence="2 3" key="1">
    <citation type="submission" date="2019-08" db="EMBL/GenBank/DDBJ databases">
        <title>A chromosome-level genome assembly, high-density linkage maps, and genome scans reveal the genomic architecture of hybrid incompatibilities underlying speciation via character displacement in darters (Percidae: Etheostominae).</title>
        <authorList>
            <person name="Moran R.L."/>
            <person name="Catchen J.M."/>
            <person name="Fuller R.C."/>
        </authorList>
    </citation>
    <scope>NUCLEOTIDE SEQUENCE [LARGE SCALE GENOMIC DNA]</scope>
    <source>
        <strain evidence="2">EspeVRDwgs_2016</strain>
        <tissue evidence="2">Muscle</tissue>
    </source>
</reference>
<keyword evidence="3" id="KW-1185">Reference proteome</keyword>
<accession>A0A5J5DM42</accession>
<protein>
    <submittedName>
        <fullName evidence="2">Uncharacterized protein</fullName>
    </submittedName>
</protein>
<evidence type="ECO:0000313" key="2">
    <source>
        <dbReference type="EMBL" id="KAA8594320.1"/>
    </source>
</evidence>
<dbReference type="Proteomes" id="UP000327493">
    <property type="component" value="Chromosome 3"/>
</dbReference>
<dbReference type="AlphaFoldDB" id="A0A5J5DM42"/>
<gene>
    <name evidence="2" type="ORF">FQN60_005154</name>
</gene>
<dbReference type="EMBL" id="VOFY01000003">
    <property type="protein sequence ID" value="KAA8594320.1"/>
    <property type="molecule type" value="Genomic_DNA"/>
</dbReference>
<name>A0A5J5DM42_9PERO</name>
<evidence type="ECO:0000313" key="3">
    <source>
        <dbReference type="Proteomes" id="UP000327493"/>
    </source>
</evidence>
<organism evidence="2 3">
    <name type="scientific">Etheostoma spectabile</name>
    <name type="common">orangethroat darter</name>
    <dbReference type="NCBI Taxonomy" id="54343"/>
    <lineage>
        <taxon>Eukaryota</taxon>
        <taxon>Metazoa</taxon>
        <taxon>Chordata</taxon>
        <taxon>Craniata</taxon>
        <taxon>Vertebrata</taxon>
        <taxon>Euteleostomi</taxon>
        <taxon>Actinopterygii</taxon>
        <taxon>Neopterygii</taxon>
        <taxon>Teleostei</taxon>
        <taxon>Neoteleostei</taxon>
        <taxon>Acanthomorphata</taxon>
        <taxon>Eupercaria</taxon>
        <taxon>Perciformes</taxon>
        <taxon>Percoidei</taxon>
        <taxon>Percidae</taxon>
        <taxon>Etheostomatinae</taxon>
        <taxon>Etheostoma</taxon>
    </lineage>
</organism>
<sequence>MLDAEIRAGYKGPVKAQFPACVTLRLLQHSFTSSWTPLLTNTYSTGSTTQFRLDNASAGTLSHSGQHPPVAHCQHQQGQQEADPHSEQVEQGDRFLHGRMLTLSVRPCTSASSPPSSSSEAGAGGGGTSWWCVLKDDWHEGLANGALPSLGHLTPNAAVGSYLAGGGRGRGESLGVAGGQRGESVGVLPYEVAHSACDKLEAVRICAWGDESEVASRAHL</sequence>
<feature type="region of interest" description="Disordered" evidence="1">
    <location>
        <begin position="58"/>
        <end position="90"/>
    </location>
</feature>